<dbReference type="SMART" id="SM00304">
    <property type="entry name" value="HAMP"/>
    <property type="match status" value="1"/>
</dbReference>
<dbReference type="PANTHER" id="PTHR45436:SF5">
    <property type="entry name" value="SENSOR HISTIDINE KINASE TRCS"/>
    <property type="match status" value="1"/>
</dbReference>
<protein>
    <recommendedName>
        <fullName evidence="3">histidine kinase</fullName>
        <ecNumber evidence="3">2.7.13.3</ecNumber>
    </recommendedName>
</protein>
<accession>A0ABV9CEW6</accession>
<dbReference type="PANTHER" id="PTHR45436">
    <property type="entry name" value="SENSOR HISTIDINE KINASE YKOH"/>
    <property type="match status" value="1"/>
</dbReference>
<evidence type="ECO:0000256" key="11">
    <source>
        <dbReference type="SAM" id="Phobius"/>
    </source>
</evidence>
<dbReference type="EMBL" id="JBHSFP010000004">
    <property type="protein sequence ID" value="MFC4531038.1"/>
    <property type="molecule type" value="Genomic_DNA"/>
</dbReference>
<evidence type="ECO:0000256" key="8">
    <source>
        <dbReference type="ARBA" id="ARBA00022989"/>
    </source>
</evidence>
<dbReference type="CDD" id="cd00082">
    <property type="entry name" value="HisKA"/>
    <property type="match status" value="1"/>
</dbReference>
<evidence type="ECO:0000256" key="6">
    <source>
        <dbReference type="ARBA" id="ARBA00022692"/>
    </source>
</evidence>
<keyword evidence="8 11" id="KW-1133">Transmembrane helix</keyword>
<evidence type="ECO:0000256" key="5">
    <source>
        <dbReference type="ARBA" id="ARBA00022679"/>
    </source>
</evidence>
<dbReference type="InterPro" id="IPR003661">
    <property type="entry name" value="HisK_dim/P_dom"/>
</dbReference>
<dbReference type="InterPro" id="IPR005467">
    <property type="entry name" value="His_kinase_dom"/>
</dbReference>
<feature type="domain" description="HAMP" evidence="13">
    <location>
        <begin position="105"/>
        <end position="159"/>
    </location>
</feature>
<dbReference type="PRINTS" id="PR00344">
    <property type="entry name" value="BCTRLSENSOR"/>
</dbReference>
<dbReference type="PROSITE" id="PS50109">
    <property type="entry name" value="HIS_KIN"/>
    <property type="match status" value="1"/>
</dbReference>
<dbReference type="RefSeq" id="WP_380839280.1">
    <property type="nucleotide sequence ID" value="NZ_JBHSFP010000004.1"/>
</dbReference>
<evidence type="ECO:0000313" key="14">
    <source>
        <dbReference type="EMBL" id="MFC4531038.1"/>
    </source>
</evidence>
<comment type="subcellular location">
    <subcellularLocation>
        <location evidence="2">Cell membrane</location>
    </subcellularLocation>
</comment>
<dbReference type="InterPro" id="IPR036890">
    <property type="entry name" value="HATPase_C_sf"/>
</dbReference>
<dbReference type="Gene3D" id="3.30.565.10">
    <property type="entry name" value="Histidine kinase-like ATPase, C-terminal domain"/>
    <property type="match status" value="1"/>
</dbReference>
<dbReference type="SUPFAM" id="SSF47384">
    <property type="entry name" value="Homodimeric domain of signal transducing histidine kinase"/>
    <property type="match status" value="1"/>
</dbReference>
<evidence type="ECO:0000256" key="7">
    <source>
        <dbReference type="ARBA" id="ARBA00022777"/>
    </source>
</evidence>
<evidence type="ECO:0000259" key="12">
    <source>
        <dbReference type="PROSITE" id="PS50109"/>
    </source>
</evidence>
<dbReference type="Gene3D" id="1.10.287.130">
    <property type="match status" value="1"/>
</dbReference>
<dbReference type="InterPro" id="IPR050428">
    <property type="entry name" value="TCS_sensor_his_kinase"/>
</dbReference>
<sequence length="380" mass="41075">MKTSIRVRFALMFGGMSFLIGALLLGTLLFVVQRSLGPLPQETGSLLVQMPSGEWVPKDDIRFGYEQGVQRVYLATTLNAVRVWGALALSGATVIAGAAGWWAAGWTLRPARRVTLAARRVAQSHDLTERIGYDGPVDEVKELADIFDGMLGRLARVVDGQRRFISNASHELRTPLAVNRTLVEVAVREPGAPAQVRRLGESLLLVNARHQRLVDGLLALAEGERPILDRSPFDLADVAEHAVDQAAAEAKERGVTVHSTPRCAPTAGDAALVERLTQNLVENAIRHNLRDGEAWVTTRRSGDMVELVVENTGAAVPPGEIEAIFQPFRRLHGDRLDSEHGSGLGLSIVRAIAAAHGGTVAAERRDHGGLTITVRLPGRE</sequence>
<evidence type="ECO:0000256" key="4">
    <source>
        <dbReference type="ARBA" id="ARBA00022553"/>
    </source>
</evidence>
<keyword evidence="9" id="KW-0902">Two-component regulatory system</keyword>
<evidence type="ECO:0000256" key="10">
    <source>
        <dbReference type="ARBA" id="ARBA00023136"/>
    </source>
</evidence>
<keyword evidence="6 11" id="KW-0812">Transmembrane</keyword>
<organism evidence="14 15">
    <name type="scientific">Sphaerisporangium dianthi</name>
    <dbReference type="NCBI Taxonomy" id="1436120"/>
    <lineage>
        <taxon>Bacteria</taxon>
        <taxon>Bacillati</taxon>
        <taxon>Actinomycetota</taxon>
        <taxon>Actinomycetes</taxon>
        <taxon>Streptosporangiales</taxon>
        <taxon>Streptosporangiaceae</taxon>
        <taxon>Sphaerisporangium</taxon>
    </lineage>
</organism>
<keyword evidence="10 11" id="KW-0472">Membrane</keyword>
<evidence type="ECO:0000256" key="1">
    <source>
        <dbReference type="ARBA" id="ARBA00000085"/>
    </source>
</evidence>
<reference evidence="15" key="1">
    <citation type="journal article" date="2019" name="Int. J. Syst. Evol. Microbiol.">
        <title>The Global Catalogue of Microorganisms (GCM) 10K type strain sequencing project: providing services to taxonomists for standard genome sequencing and annotation.</title>
        <authorList>
            <consortium name="The Broad Institute Genomics Platform"/>
            <consortium name="The Broad Institute Genome Sequencing Center for Infectious Disease"/>
            <person name="Wu L."/>
            <person name="Ma J."/>
        </authorList>
    </citation>
    <scope>NUCLEOTIDE SEQUENCE [LARGE SCALE GENOMIC DNA]</scope>
    <source>
        <strain evidence="15">CGMCC 4.7132</strain>
    </source>
</reference>
<evidence type="ECO:0000313" key="15">
    <source>
        <dbReference type="Proteomes" id="UP001596004"/>
    </source>
</evidence>
<keyword evidence="15" id="KW-1185">Reference proteome</keyword>
<dbReference type="CDD" id="cd06225">
    <property type="entry name" value="HAMP"/>
    <property type="match status" value="1"/>
</dbReference>
<dbReference type="EC" id="2.7.13.3" evidence="3"/>
<evidence type="ECO:0000259" key="13">
    <source>
        <dbReference type="PROSITE" id="PS50885"/>
    </source>
</evidence>
<dbReference type="CDD" id="cd00075">
    <property type="entry name" value="HATPase"/>
    <property type="match status" value="1"/>
</dbReference>
<dbReference type="InterPro" id="IPR003594">
    <property type="entry name" value="HATPase_dom"/>
</dbReference>
<dbReference type="SUPFAM" id="SSF55874">
    <property type="entry name" value="ATPase domain of HSP90 chaperone/DNA topoisomerase II/histidine kinase"/>
    <property type="match status" value="1"/>
</dbReference>
<evidence type="ECO:0000256" key="9">
    <source>
        <dbReference type="ARBA" id="ARBA00023012"/>
    </source>
</evidence>
<evidence type="ECO:0000256" key="2">
    <source>
        <dbReference type="ARBA" id="ARBA00004236"/>
    </source>
</evidence>
<name>A0ABV9CEW6_9ACTN</name>
<keyword evidence="7 14" id="KW-0418">Kinase</keyword>
<dbReference type="SMART" id="SM00388">
    <property type="entry name" value="HisKA"/>
    <property type="match status" value="1"/>
</dbReference>
<dbReference type="Pfam" id="PF02518">
    <property type="entry name" value="HATPase_c"/>
    <property type="match status" value="1"/>
</dbReference>
<dbReference type="PROSITE" id="PS50885">
    <property type="entry name" value="HAMP"/>
    <property type="match status" value="1"/>
</dbReference>
<comment type="caution">
    <text evidence="14">The sequence shown here is derived from an EMBL/GenBank/DDBJ whole genome shotgun (WGS) entry which is preliminary data.</text>
</comment>
<dbReference type="Proteomes" id="UP001596004">
    <property type="component" value="Unassembled WGS sequence"/>
</dbReference>
<dbReference type="InterPro" id="IPR004358">
    <property type="entry name" value="Sig_transdc_His_kin-like_C"/>
</dbReference>
<feature type="transmembrane region" description="Helical" evidence="11">
    <location>
        <begin position="9"/>
        <end position="32"/>
    </location>
</feature>
<feature type="domain" description="Histidine kinase" evidence="12">
    <location>
        <begin position="167"/>
        <end position="380"/>
    </location>
</feature>
<feature type="transmembrane region" description="Helical" evidence="11">
    <location>
        <begin position="83"/>
        <end position="104"/>
    </location>
</feature>
<gene>
    <name evidence="14" type="ORF">ACFO60_09715</name>
</gene>
<dbReference type="SMART" id="SM00387">
    <property type="entry name" value="HATPase_c"/>
    <property type="match status" value="1"/>
</dbReference>
<proteinExistence type="predicted"/>
<evidence type="ECO:0000256" key="3">
    <source>
        <dbReference type="ARBA" id="ARBA00012438"/>
    </source>
</evidence>
<comment type="catalytic activity">
    <reaction evidence="1">
        <text>ATP + protein L-histidine = ADP + protein N-phospho-L-histidine.</text>
        <dbReference type="EC" id="2.7.13.3"/>
    </reaction>
</comment>
<dbReference type="Pfam" id="PF00672">
    <property type="entry name" value="HAMP"/>
    <property type="match status" value="1"/>
</dbReference>
<dbReference type="InterPro" id="IPR003660">
    <property type="entry name" value="HAMP_dom"/>
</dbReference>
<dbReference type="InterPro" id="IPR036097">
    <property type="entry name" value="HisK_dim/P_sf"/>
</dbReference>
<dbReference type="Gene3D" id="6.10.340.10">
    <property type="match status" value="1"/>
</dbReference>
<keyword evidence="4" id="KW-0597">Phosphoprotein</keyword>
<dbReference type="GO" id="GO:0016301">
    <property type="term" value="F:kinase activity"/>
    <property type="evidence" value="ECO:0007669"/>
    <property type="project" value="UniProtKB-KW"/>
</dbReference>
<keyword evidence="5" id="KW-0808">Transferase</keyword>
<dbReference type="Pfam" id="PF00512">
    <property type="entry name" value="HisKA"/>
    <property type="match status" value="1"/>
</dbReference>